<keyword evidence="4" id="KW-0997">Cell inner membrane</keyword>
<feature type="transmembrane region" description="Helical" evidence="8">
    <location>
        <begin position="195"/>
        <end position="217"/>
    </location>
</feature>
<evidence type="ECO:0000256" key="2">
    <source>
        <dbReference type="ARBA" id="ARBA00022448"/>
    </source>
</evidence>
<dbReference type="Pfam" id="PF12832">
    <property type="entry name" value="MFS_1_like"/>
    <property type="match status" value="1"/>
</dbReference>
<evidence type="ECO:0000313" key="10">
    <source>
        <dbReference type="EMBL" id="SFR64041.1"/>
    </source>
</evidence>
<feature type="transmembrane region" description="Helical" evidence="8">
    <location>
        <begin position="282"/>
        <end position="305"/>
    </location>
</feature>
<keyword evidence="5 8" id="KW-0812">Transmembrane</keyword>
<dbReference type="EMBL" id="FOYS01000005">
    <property type="protein sequence ID" value="SFR64041.1"/>
    <property type="molecule type" value="Genomic_DNA"/>
</dbReference>
<gene>
    <name evidence="10" type="ORF">SAMN04488124_2991</name>
</gene>
<dbReference type="PANTHER" id="PTHR23522">
    <property type="entry name" value="BLL5896 PROTEIN"/>
    <property type="match status" value="1"/>
</dbReference>
<feature type="transmembrane region" description="Helical" evidence="8">
    <location>
        <begin position="129"/>
        <end position="147"/>
    </location>
</feature>
<dbReference type="Gene3D" id="1.20.1250.20">
    <property type="entry name" value="MFS general substrate transporter like domains"/>
    <property type="match status" value="2"/>
</dbReference>
<dbReference type="OrthoDB" id="204977at2157"/>
<keyword evidence="3" id="KW-1003">Cell membrane</keyword>
<feature type="transmembrane region" description="Helical" evidence="8">
    <location>
        <begin position="349"/>
        <end position="367"/>
    </location>
</feature>
<dbReference type="AlphaFoldDB" id="A0A1I6IBJ4"/>
<keyword evidence="6 8" id="KW-1133">Transmembrane helix</keyword>
<dbReference type="PANTHER" id="PTHR23522:SF10">
    <property type="entry name" value="3-PHENYLPROPIONIC ACID TRANSPORTER-RELATED"/>
    <property type="match status" value="1"/>
</dbReference>
<evidence type="ECO:0000256" key="5">
    <source>
        <dbReference type="ARBA" id="ARBA00022692"/>
    </source>
</evidence>
<feature type="transmembrane region" description="Helical" evidence="8">
    <location>
        <begin position="91"/>
        <end position="109"/>
    </location>
</feature>
<dbReference type="Proteomes" id="UP000243250">
    <property type="component" value="Unassembled WGS sequence"/>
</dbReference>
<keyword evidence="7 8" id="KW-0472">Membrane</keyword>
<feature type="transmembrane region" description="Helical" evidence="8">
    <location>
        <begin position="153"/>
        <end position="174"/>
    </location>
</feature>
<sequence length="381" mass="39349">MRERRYFRAFYFLYFASWSGFVVFRNAHFESVGLSGVEMGTVGFLLRVAGIFALPGWGLLSDRFGARRRILLVGVAMSGVLGLLYPRVASAFPLLAAVTVAFAVFRAPIRPVANSMVLSTGLSYGSVRAYGSLAFGVAALGVGLVSSRVGSAVVFYAFAVGMAALAVILFRVPVRSRPPTESVGLRAASLVTNRNFAALLVAAFLMGAILPAGSAYLSVYVRSIGGTDAITGLSVAAKTAGEAVVFLSAVRFATTYRRLLVVGAGCHALTFGFYATSPTPTLVVAMQVLLGVGYAAFMLAAVNLAHELAPASLESTAQTFLTGFGLAAGSALGELASGRLVDLVGVQSMYAYATVVGLAVVAVSGLLDGSLGTGDSFPADG</sequence>
<organism evidence="10 11">
    <name type="scientific">Halogeometricum limi</name>
    <dbReference type="NCBI Taxonomy" id="555875"/>
    <lineage>
        <taxon>Archaea</taxon>
        <taxon>Methanobacteriati</taxon>
        <taxon>Methanobacteriota</taxon>
        <taxon>Stenosarchaea group</taxon>
        <taxon>Halobacteria</taxon>
        <taxon>Halobacteriales</taxon>
        <taxon>Haloferacaceae</taxon>
        <taxon>Halogeometricum</taxon>
    </lineage>
</organism>
<evidence type="ECO:0000256" key="7">
    <source>
        <dbReference type="ARBA" id="ARBA00023136"/>
    </source>
</evidence>
<dbReference type="GO" id="GO:0005886">
    <property type="term" value="C:plasma membrane"/>
    <property type="evidence" value="ECO:0007669"/>
    <property type="project" value="UniProtKB-SubCell"/>
</dbReference>
<protein>
    <submittedName>
        <fullName evidence="10">MFS transporter, PPP family, 3-phenylpropionic acid transporter</fullName>
    </submittedName>
</protein>
<feature type="transmembrane region" description="Helical" evidence="8">
    <location>
        <begin position="317"/>
        <end position="337"/>
    </location>
</feature>
<dbReference type="SUPFAM" id="SSF103473">
    <property type="entry name" value="MFS general substrate transporter"/>
    <property type="match status" value="1"/>
</dbReference>
<evidence type="ECO:0000259" key="9">
    <source>
        <dbReference type="Pfam" id="PF12832"/>
    </source>
</evidence>
<comment type="subcellular location">
    <subcellularLocation>
        <location evidence="1">Cell inner membrane</location>
        <topology evidence="1">Multi-pass membrane protein</topology>
    </subcellularLocation>
</comment>
<evidence type="ECO:0000256" key="1">
    <source>
        <dbReference type="ARBA" id="ARBA00004429"/>
    </source>
</evidence>
<dbReference type="InterPro" id="IPR024989">
    <property type="entry name" value="MFS_assoc_dom"/>
</dbReference>
<name>A0A1I6IBJ4_9EURY</name>
<feature type="domain" description="Major facilitator superfamily associated" evidence="9">
    <location>
        <begin position="8"/>
        <end position="351"/>
    </location>
</feature>
<dbReference type="RefSeq" id="WP_089882409.1">
    <property type="nucleotide sequence ID" value="NZ_FOYS01000005.1"/>
</dbReference>
<evidence type="ECO:0000256" key="8">
    <source>
        <dbReference type="SAM" id="Phobius"/>
    </source>
</evidence>
<evidence type="ECO:0000256" key="6">
    <source>
        <dbReference type="ARBA" id="ARBA00022989"/>
    </source>
</evidence>
<feature type="transmembrane region" description="Helical" evidence="8">
    <location>
        <begin position="39"/>
        <end position="60"/>
    </location>
</feature>
<feature type="transmembrane region" description="Helical" evidence="8">
    <location>
        <begin position="9"/>
        <end position="27"/>
    </location>
</feature>
<keyword evidence="2" id="KW-0813">Transport</keyword>
<accession>A0A1I6IBJ4</accession>
<dbReference type="InterPro" id="IPR036259">
    <property type="entry name" value="MFS_trans_sf"/>
</dbReference>
<evidence type="ECO:0000313" key="11">
    <source>
        <dbReference type="Proteomes" id="UP000243250"/>
    </source>
</evidence>
<proteinExistence type="predicted"/>
<keyword evidence="11" id="KW-1185">Reference proteome</keyword>
<evidence type="ECO:0000256" key="3">
    <source>
        <dbReference type="ARBA" id="ARBA00022475"/>
    </source>
</evidence>
<reference evidence="11" key="1">
    <citation type="submission" date="2016-10" db="EMBL/GenBank/DDBJ databases">
        <authorList>
            <person name="Varghese N."/>
            <person name="Submissions S."/>
        </authorList>
    </citation>
    <scope>NUCLEOTIDE SEQUENCE [LARGE SCALE GENOMIC DNA]</scope>
    <source>
        <strain evidence="11">CGMCC 1.8711</strain>
    </source>
</reference>
<dbReference type="STRING" id="555875.SAMN04488124_2991"/>
<evidence type="ECO:0000256" key="4">
    <source>
        <dbReference type="ARBA" id="ARBA00022519"/>
    </source>
</evidence>